<feature type="compositionally biased region" description="Polar residues" evidence="9">
    <location>
        <begin position="1"/>
        <end position="13"/>
    </location>
</feature>
<dbReference type="AlphaFoldDB" id="A0AAD5WRB0"/>
<dbReference type="GO" id="GO:0000981">
    <property type="term" value="F:DNA-binding transcription factor activity, RNA polymerase II-specific"/>
    <property type="evidence" value="ECO:0007669"/>
    <property type="project" value="TreeGrafter"/>
</dbReference>
<keyword evidence="6" id="KW-0804">Transcription</keyword>
<sequence length="711" mass="77668">MTTSGELSTSSWFTMEEIDIKQQPAGEETQATAAEALQSEPQAAQQVEEQQPQQFEEQQPEAQPEQQTEQPLQESVDETPPQEQQQALVDEEQRTVADAALTNSTNFESNNSNTPSVEPQPEQTTEHINHSPSTIAQPSTEEMMDTSAVMVSLAMAATSTPAPPQPTSQVTRAMSPAPMVVPTANMAPENPMYSNATTTTPMIATAPAATASPQTPEVANLQHMTPQTHHVQVQQSHTHLQQQQHVVAHAGQFAASTMPGPPQPLQATPTPNFPVSLSATAGAGQGDSPPVCANCNTQRTPLWRRDEQGSVLCNACGLYLKLHNRARPHSLKTDVIKSRNRVKTARPDMAKKKAQQQQPQTPQSGVHDSNGMDMLQQHGASAALRRASQRPMNGQPEDNHSPVSRTGTPSMYGAQNVFQNMGDSHFQPDNLGHLISADAGGAGEPMNGNNQASDPQTTEQLMASNSSLKTRVSELEVINELYRGRLSQLEMDEAAARQERNSFQQHADEASRRADDSARRADELERNLNESHHRENLLKHRLDEVEALLPESQRENPLKPRIEEQNTRIQELEAMVADYHRENPLKSRIDELEAILADFERDNPLKRHADELDPMLGEPQAQGQEPPRKKARIEEQDMAFEDKIDPAMAYTIPDGETASELVPDATMTDAPTNNIAATIEADSIAAPTTEGMPASEPLMTIGEAALANSIA</sequence>
<keyword evidence="3 8" id="KW-0863">Zinc-finger</keyword>
<evidence type="ECO:0000259" key="10">
    <source>
        <dbReference type="PROSITE" id="PS50114"/>
    </source>
</evidence>
<dbReference type="SUPFAM" id="SSF57716">
    <property type="entry name" value="Glucocorticoid receptor-like (DNA-binding domain)"/>
    <property type="match status" value="1"/>
</dbReference>
<evidence type="ECO:0000256" key="9">
    <source>
        <dbReference type="SAM" id="MobiDB-lite"/>
    </source>
</evidence>
<dbReference type="GO" id="GO:0000122">
    <property type="term" value="P:negative regulation of transcription by RNA polymerase II"/>
    <property type="evidence" value="ECO:0007669"/>
    <property type="project" value="TreeGrafter"/>
</dbReference>
<feature type="compositionally biased region" description="Polar residues" evidence="9">
    <location>
        <begin position="447"/>
        <end position="457"/>
    </location>
</feature>
<dbReference type="PRINTS" id="PR00619">
    <property type="entry name" value="GATAZNFINGER"/>
</dbReference>
<comment type="subcellular location">
    <subcellularLocation>
        <location evidence="1">Nucleus</location>
    </subcellularLocation>
</comment>
<evidence type="ECO:0000256" key="8">
    <source>
        <dbReference type="PROSITE-ProRule" id="PRU00094"/>
    </source>
</evidence>
<organism evidence="11 12">
    <name type="scientific">Zalerion maritima</name>
    <dbReference type="NCBI Taxonomy" id="339359"/>
    <lineage>
        <taxon>Eukaryota</taxon>
        <taxon>Fungi</taxon>
        <taxon>Dikarya</taxon>
        <taxon>Ascomycota</taxon>
        <taxon>Pezizomycotina</taxon>
        <taxon>Sordariomycetes</taxon>
        <taxon>Lulworthiomycetidae</taxon>
        <taxon>Lulworthiales</taxon>
        <taxon>Lulworthiaceae</taxon>
        <taxon>Zalerion</taxon>
    </lineage>
</organism>
<feature type="domain" description="GATA-type" evidence="10">
    <location>
        <begin position="292"/>
        <end position="339"/>
    </location>
</feature>
<dbReference type="Pfam" id="PF00320">
    <property type="entry name" value="GATA"/>
    <property type="match status" value="1"/>
</dbReference>
<feature type="region of interest" description="Disordered" evidence="9">
    <location>
        <begin position="1"/>
        <end position="143"/>
    </location>
</feature>
<keyword evidence="5" id="KW-0805">Transcription regulation</keyword>
<keyword evidence="2" id="KW-0479">Metal-binding</keyword>
<dbReference type="FunFam" id="3.30.50.10:FF:000007">
    <property type="entry name" value="Nitrogen regulatory AreA, N-terminal"/>
    <property type="match status" value="1"/>
</dbReference>
<reference evidence="11" key="1">
    <citation type="submission" date="2022-07" db="EMBL/GenBank/DDBJ databases">
        <title>Draft genome sequence of Zalerion maritima ATCC 34329, a (micro)plastics degrading marine fungus.</title>
        <authorList>
            <person name="Paco A."/>
            <person name="Goncalves M.F.M."/>
            <person name="Rocha-Santos T.A.P."/>
            <person name="Alves A."/>
        </authorList>
    </citation>
    <scope>NUCLEOTIDE SEQUENCE</scope>
    <source>
        <strain evidence="11">ATCC 34329</strain>
    </source>
</reference>
<dbReference type="GO" id="GO:0045944">
    <property type="term" value="P:positive regulation of transcription by RNA polymerase II"/>
    <property type="evidence" value="ECO:0007669"/>
    <property type="project" value="TreeGrafter"/>
</dbReference>
<name>A0AAD5WRB0_9PEZI</name>
<evidence type="ECO:0000256" key="5">
    <source>
        <dbReference type="ARBA" id="ARBA00023015"/>
    </source>
</evidence>
<dbReference type="Gene3D" id="3.30.50.10">
    <property type="entry name" value="Erythroid Transcription Factor GATA-1, subunit A"/>
    <property type="match status" value="1"/>
</dbReference>
<evidence type="ECO:0000256" key="2">
    <source>
        <dbReference type="ARBA" id="ARBA00022723"/>
    </source>
</evidence>
<dbReference type="GO" id="GO:0008270">
    <property type="term" value="F:zinc ion binding"/>
    <property type="evidence" value="ECO:0007669"/>
    <property type="project" value="UniProtKB-KW"/>
</dbReference>
<keyword evidence="4" id="KW-0862">Zinc</keyword>
<dbReference type="CDD" id="cd00202">
    <property type="entry name" value="ZnF_GATA"/>
    <property type="match status" value="1"/>
</dbReference>
<dbReference type="GO" id="GO:0005634">
    <property type="term" value="C:nucleus"/>
    <property type="evidence" value="ECO:0007669"/>
    <property type="project" value="UniProtKB-SubCell"/>
</dbReference>
<dbReference type="EMBL" id="JAKWBI020000237">
    <property type="protein sequence ID" value="KAJ2898285.1"/>
    <property type="molecule type" value="Genomic_DNA"/>
</dbReference>
<feature type="compositionally biased region" description="Low complexity" evidence="9">
    <location>
        <begin position="22"/>
        <end position="74"/>
    </location>
</feature>
<evidence type="ECO:0000313" key="11">
    <source>
        <dbReference type="EMBL" id="KAJ2898285.1"/>
    </source>
</evidence>
<feature type="region of interest" description="Disordered" evidence="9">
    <location>
        <begin position="610"/>
        <end position="629"/>
    </location>
</feature>
<comment type="caution">
    <text evidence="11">The sequence shown here is derived from an EMBL/GenBank/DDBJ whole genome shotgun (WGS) entry which is preliminary data.</text>
</comment>
<dbReference type="SMART" id="SM00401">
    <property type="entry name" value="ZnF_GATA"/>
    <property type="match status" value="1"/>
</dbReference>
<keyword evidence="7" id="KW-0539">Nucleus</keyword>
<dbReference type="InterPro" id="IPR039355">
    <property type="entry name" value="Transcription_factor_GATA"/>
</dbReference>
<accession>A0AAD5WRB0</accession>
<dbReference type="PANTHER" id="PTHR10071:SF338">
    <property type="entry name" value="GATA-TYPE DOMAIN-CONTAINING PROTEIN"/>
    <property type="match status" value="1"/>
</dbReference>
<evidence type="ECO:0000256" key="6">
    <source>
        <dbReference type="ARBA" id="ARBA00023163"/>
    </source>
</evidence>
<gene>
    <name evidence="11" type="ORF">MKZ38_004010</name>
</gene>
<dbReference type="PROSITE" id="PS50114">
    <property type="entry name" value="GATA_ZN_FINGER_2"/>
    <property type="match status" value="1"/>
</dbReference>
<dbReference type="InterPro" id="IPR056998">
    <property type="entry name" value="Asd-4/GZF3_helical"/>
</dbReference>
<keyword evidence="12" id="KW-1185">Reference proteome</keyword>
<dbReference type="Proteomes" id="UP001201980">
    <property type="component" value="Unassembled WGS sequence"/>
</dbReference>
<protein>
    <submittedName>
        <fullName evidence="11">Zinc finger protein</fullName>
    </submittedName>
</protein>
<feature type="compositionally biased region" description="Low complexity" evidence="9">
    <location>
        <begin position="102"/>
        <end position="114"/>
    </location>
</feature>
<feature type="compositionally biased region" description="Polar residues" evidence="9">
    <location>
        <begin position="130"/>
        <end position="140"/>
    </location>
</feature>
<dbReference type="PANTHER" id="PTHR10071">
    <property type="entry name" value="TRANSCRIPTION FACTOR GATA FAMILY MEMBER"/>
    <property type="match status" value="1"/>
</dbReference>
<evidence type="ECO:0000256" key="4">
    <source>
        <dbReference type="ARBA" id="ARBA00022833"/>
    </source>
</evidence>
<evidence type="ECO:0000313" key="12">
    <source>
        <dbReference type="Proteomes" id="UP001201980"/>
    </source>
</evidence>
<evidence type="ECO:0000256" key="1">
    <source>
        <dbReference type="ARBA" id="ARBA00004123"/>
    </source>
</evidence>
<evidence type="ECO:0000256" key="7">
    <source>
        <dbReference type="ARBA" id="ARBA00023242"/>
    </source>
</evidence>
<dbReference type="InterPro" id="IPR000679">
    <property type="entry name" value="Znf_GATA"/>
</dbReference>
<dbReference type="Pfam" id="PF25026">
    <property type="entry name" value="Asd-4"/>
    <property type="match status" value="1"/>
</dbReference>
<proteinExistence type="predicted"/>
<evidence type="ECO:0000256" key="3">
    <source>
        <dbReference type="ARBA" id="ARBA00022771"/>
    </source>
</evidence>
<dbReference type="InterPro" id="IPR013088">
    <property type="entry name" value="Znf_NHR/GATA"/>
</dbReference>
<feature type="region of interest" description="Disordered" evidence="9">
    <location>
        <begin position="331"/>
        <end position="457"/>
    </location>
</feature>
<dbReference type="GO" id="GO:0000978">
    <property type="term" value="F:RNA polymerase II cis-regulatory region sequence-specific DNA binding"/>
    <property type="evidence" value="ECO:0007669"/>
    <property type="project" value="TreeGrafter"/>
</dbReference>
<feature type="region of interest" description="Disordered" evidence="9">
    <location>
        <begin position="495"/>
        <end position="535"/>
    </location>
</feature>
<dbReference type="PROSITE" id="PS00344">
    <property type="entry name" value="GATA_ZN_FINGER_1"/>
    <property type="match status" value="1"/>
</dbReference>